<proteinExistence type="predicted"/>
<protein>
    <recommendedName>
        <fullName evidence="2">N-glycosylase/DNA lyase</fullName>
    </recommendedName>
</protein>
<reference evidence="1" key="1">
    <citation type="journal article" date="2012" name="Science">
        <title>Fermentation, hydrogen, and sulfur metabolism in multiple uncultivated bacterial phyla.</title>
        <authorList>
            <person name="Wrighton K.C."/>
            <person name="Thomas B.C."/>
            <person name="Sharon I."/>
            <person name="Miller C.S."/>
            <person name="Castelle C.J."/>
            <person name="VerBerkmoes N.C."/>
            <person name="Wilkins M.J."/>
            <person name="Hettich R.L."/>
            <person name="Lipton M.S."/>
            <person name="Williams K.H."/>
            <person name="Long P.E."/>
            <person name="Banfield J.F."/>
        </authorList>
    </citation>
    <scope>NUCLEOTIDE SEQUENCE [LARGE SCALE GENOMIC DNA]</scope>
</reference>
<dbReference type="EMBL" id="AMFJ01000565">
    <property type="protein sequence ID" value="EKE27085.1"/>
    <property type="molecule type" value="Genomic_DNA"/>
</dbReference>
<dbReference type="Gene3D" id="1.10.340.30">
    <property type="entry name" value="Hypothetical protein, domain 2"/>
    <property type="match status" value="1"/>
</dbReference>
<name>K2GUU1_9BACT</name>
<dbReference type="InterPro" id="IPR015254">
    <property type="entry name" value="AGOG-like"/>
</dbReference>
<dbReference type="Pfam" id="PF09171">
    <property type="entry name" value="AGOG"/>
    <property type="match status" value="1"/>
</dbReference>
<organism evidence="1">
    <name type="scientific">uncultured bacterium</name>
    <name type="common">gcode 4</name>
    <dbReference type="NCBI Taxonomy" id="1234023"/>
    <lineage>
        <taxon>Bacteria</taxon>
        <taxon>environmental samples</taxon>
    </lineage>
</organism>
<evidence type="ECO:0008006" key="2">
    <source>
        <dbReference type="Google" id="ProtNLM"/>
    </source>
</evidence>
<dbReference type="GO" id="GO:0003906">
    <property type="term" value="F:DNA-(apurinic or apyrimidinic site) endonuclease activity"/>
    <property type="evidence" value="ECO:0007669"/>
    <property type="project" value="InterPro"/>
</dbReference>
<evidence type="ECO:0000313" key="1">
    <source>
        <dbReference type="EMBL" id="EKE27085.1"/>
    </source>
</evidence>
<dbReference type="GO" id="GO:0016799">
    <property type="term" value="F:hydrolase activity, hydrolyzing N-glycosyl compounds"/>
    <property type="evidence" value="ECO:0007669"/>
    <property type="project" value="InterPro"/>
</dbReference>
<sequence>MQEKLIEILKKYSLEDIIEIEENDRQFIALKNLFEKIENTEFFLPLIITNSLLSYQLSSKWEDYWEEFSDFALKYKFSKEFNKKEIFDFFKDFLPESRWNKRLLNMKMPRLEKIVGFLDEFSEKEDFFYKNQIHLRDLLVAKMKQKKDDKTIVFSIKMFNYWARICFKKFIPTPFDISMPIDSRILKITKAYNDKWKDIIQFWNDVSKEIWIPSIHLDALLWIKCNDFICL</sequence>
<dbReference type="AlphaFoldDB" id="K2GUU1"/>
<gene>
    <name evidence="1" type="ORF">ACD_4C00049G0002</name>
</gene>
<dbReference type="GO" id="GO:0006281">
    <property type="term" value="P:DNA repair"/>
    <property type="evidence" value="ECO:0007669"/>
    <property type="project" value="InterPro"/>
</dbReference>
<dbReference type="SUPFAM" id="SSF48150">
    <property type="entry name" value="DNA-glycosylase"/>
    <property type="match status" value="1"/>
</dbReference>
<dbReference type="InterPro" id="IPR011257">
    <property type="entry name" value="DNA_glycosylase"/>
</dbReference>
<comment type="caution">
    <text evidence="1">The sequence shown here is derived from an EMBL/GenBank/DDBJ whole genome shotgun (WGS) entry which is preliminary data.</text>
</comment>
<accession>K2GUU1</accession>